<name>A0A6J4JGX6_9ACTN</name>
<feature type="compositionally biased region" description="Basic residues" evidence="1">
    <location>
        <begin position="65"/>
        <end position="75"/>
    </location>
</feature>
<accession>A0A6J4JGX6</accession>
<feature type="compositionally biased region" description="Low complexity" evidence="1">
    <location>
        <begin position="219"/>
        <end position="230"/>
    </location>
</feature>
<organism evidence="2">
    <name type="scientific">uncultured Mycobacteriales bacterium</name>
    <dbReference type="NCBI Taxonomy" id="581187"/>
    <lineage>
        <taxon>Bacteria</taxon>
        <taxon>Bacillati</taxon>
        <taxon>Actinomycetota</taxon>
        <taxon>Actinomycetes</taxon>
        <taxon>Mycobacteriales</taxon>
        <taxon>environmental samples</taxon>
    </lineage>
</organism>
<proteinExistence type="predicted"/>
<dbReference type="AlphaFoldDB" id="A0A6J4JGX6"/>
<protein>
    <submittedName>
        <fullName evidence="2">ABC transporter, fused permease protein</fullName>
    </submittedName>
</protein>
<reference evidence="2" key="1">
    <citation type="submission" date="2020-02" db="EMBL/GenBank/DDBJ databases">
        <authorList>
            <person name="Meier V. D."/>
        </authorList>
    </citation>
    <scope>NUCLEOTIDE SEQUENCE</scope>
    <source>
        <strain evidence="2">AVDCRST_MAG41</strain>
    </source>
</reference>
<feature type="non-terminal residue" evidence="2">
    <location>
        <position position="341"/>
    </location>
</feature>
<feature type="compositionally biased region" description="Basic residues" evidence="1">
    <location>
        <begin position="231"/>
        <end position="241"/>
    </location>
</feature>
<feature type="compositionally biased region" description="Low complexity" evidence="1">
    <location>
        <begin position="37"/>
        <end position="46"/>
    </location>
</feature>
<dbReference type="EMBL" id="CADCTP010000304">
    <property type="protein sequence ID" value="CAA9277138.1"/>
    <property type="molecule type" value="Genomic_DNA"/>
</dbReference>
<feature type="compositionally biased region" description="Basic and acidic residues" evidence="1">
    <location>
        <begin position="157"/>
        <end position="193"/>
    </location>
</feature>
<evidence type="ECO:0000313" key="2">
    <source>
        <dbReference type="EMBL" id="CAA9277138.1"/>
    </source>
</evidence>
<feature type="compositionally biased region" description="Basic and acidic residues" evidence="1">
    <location>
        <begin position="78"/>
        <end position="96"/>
    </location>
</feature>
<feature type="non-terminal residue" evidence="2">
    <location>
        <position position="1"/>
    </location>
</feature>
<feature type="region of interest" description="Disordered" evidence="1">
    <location>
        <begin position="1"/>
        <end position="341"/>
    </location>
</feature>
<feature type="compositionally biased region" description="Basic and acidic residues" evidence="1">
    <location>
        <begin position="24"/>
        <end position="36"/>
    </location>
</feature>
<feature type="compositionally biased region" description="Basic and acidic residues" evidence="1">
    <location>
        <begin position="307"/>
        <end position="323"/>
    </location>
</feature>
<sequence>PGRRHHPDQRQQRARRGLRAAAARCRDRGPGADHRSVATVVTVVTVRADRSARNRSGRAADRRAGRGPHRGRGTRHPGLGEHRAADRARRRAEQRLRPRRHRRFAVRALGTRHRRHQLGRRVLDRPRHGRLARRAVRRRRARPGGGRRLRAGTRGGRLPDRTGHRDLAGLGRHALDRPRHDHRGRDDGPDRRPHPGPGLHGPEPGAVRRRRDQPRRRGAAPVHGPAAPAHGLHRHRGRQRPGAHDGGPARRAGPAPPDRHDAPAAAQDAARRVAAHRGARVADRDPRRRPRRARCQRRAAAWAGTRGRPDDVRPAQPRRPRDGRGRHHRDGGVGRPPGHRV</sequence>
<evidence type="ECO:0000256" key="1">
    <source>
        <dbReference type="SAM" id="MobiDB-lite"/>
    </source>
</evidence>
<feature type="compositionally biased region" description="Basic residues" evidence="1">
    <location>
        <begin position="127"/>
        <end position="151"/>
    </location>
</feature>
<feature type="compositionally biased region" description="Basic residues" evidence="1">
    <location>
        <begin position="287"/>
        <end position="297"/>
    </location>
</feature>
<feature type="compositionally biased region" description="Basic residues" evidence="1">
    <location>
        <begin position="207"/>
        <end position="218"/>
    </location>
</feature>
<feature type="compositionally biased region" description="Basic residues" evidence="1">
    <location>
        <begin position="97"/>
        <end position="119"/>
    </location>
</feature>
<feature type="compositionally biased region" description="Basic residues" evidence="1">
    <location>
        <begin position="1"/>
        <end position="18"/>
    </location>
</feature>
<gene>
    <name evidence="2" type="ORF">AVDCRST_MAG41-3300</name>
</gene>
<feature type="compositionally biased region" description="Basic and acidic residues" evidence="1">
    <location>
        <begin position="47"/>
        <end position="64"/>
    </location>
</feature>